<gene>
    <name evidence="2" type="ORF">GCM10023175_15320</name>
</gene>
<comment type="caution">
    <text evidence="2">The sequence shown here is derived from an EMBL/GenBank/DDBJ whole genome shotgun (WGS) entry which is preliminary data.</text>
</comment>
<evidence type="ECO:0000313" key="3">
    <source>
        <dbReference type="Proteomes" id="UP001501598"/>
    </source>
</evidence>
<keyword evidence="3" id="KW-1185">Reference proteome</keyword>
<reference evidence="3" key="1">
    <citation type="journal article" date="2019" name="Int. J. Syst. Evol. Microbiol.">
        <title>The Global Catalogue of Microorganisms (GCM) 10K type strain sequencing project: providing services to taxonomists for standard genome sequencing and annotation.</title>
        <authorList>
            <consortium name="The Broad Institute Genomics Platform"/>
            <consortium name="The Broad Institute Genome Sequencing Center for Infectious Disease"/>
            <person name="Wu L."/>
            <person name="Ma J."/>
        </authorList>
    </citation>
    <scope>NUCLEOTIDE SEQUENCE [LARGE SCALE GENOMIC DNA]</scope>
    <source>
        <strain evidence="3">JCM 17906</strain>
    </source>
</reference>
<organism evidence="2 3">
    <name type="scientific">Pseudonocardia xishanensis</name>
    <dbReference type="NCBI Taxonomy" id="630995"/>
    <lineage>
        <taxon>Bacteria</taxon>
        <taxon>Bacillati</taxon>
        <taxon>Actinomycetota</taxon>
        <taxon>Actinomycetes</taxon>
        <taxon>Pseudonocardiales</taxon>
        <taxon>Pseudonocardiaceae</taxon>
        <taxon>Pseudonocardia</taxon>
    </lineage>
</organism>
<protein>
    <submittedName>
        <fullName evidence="2">Uncharacterized protein</fullName>
    </submittedName>
</protein>
<dbReference type="RefSeq" id="WP_345414158.1">
    <property type="nucleotide sequence ID" value="NZ_BAABGT010000024.1"/>
</dbReference>
<evidence type="ECO:0000313" key="2">
    <source>
        <dbReference type="EMBL" id="GAA4541432.1"/>
    </source>
</evidence>
<dbReference type="Proteomes" id="UP001501598">
    <property type="component" value="Unassembled WGS sequence"/>
</dbReference>
<feature type="region of interest" description="Disordered" evidence="1">
    <location>
        <begin position="1"/>
        <end position="26"/>
    </location>
</feature>
<feature type="compositionally biased region" description="Pro residues" evidence="1">
    <location>
        <begin position="1"/>
        <end position="12"/>
    </location>
</feature>
<sequence>MSRPPVPAPAPRPRSTTPLADYLDRPAPGAGPEYLVVPRSLAEAMPLRWQQVFAGLLADLHDAYGHLDWPDYRVVPSRWELVQDLDEQQLAAAGYVADLNAEGGLEYRRADGAVAGEAERVLAPVVDPLPVPGEDVPPPRPAPPL</sequence>
<name>A0ABP8RKJ4_9PSEU</name>
<accession>A0ABP8RKJ4</accession>
<evidence type="ECO:0000256" key="1">
    <source>
        <dbReference type="SAM" id="MobiDB-lite"/>
    </source>
</evidence>
<proteinExistence type="predicted"/>
<dbReference type="EMBL" id="BAABGT010000024">
    <property type="protein sequence ID" value="GAA4541432.1"/>
    <property type="molecule type" value="Genomic_DNA"/>
</dbReference>